<feature type="region of interest" description="Disordered" evidence="1">
    <location>
        <begin position="1"/>
        <end position="28"/>
    </location>
</feature>
<reference evidence="2 3" key="1">
    <citation type="submission" date="2024-02" db="EMBL/GenBank/DDBJ databases">
        <title>De novo assembly and annotation of 12 fungi associated with fruit tree decline syndrome in Ontario, Canada.</title>
        <authorList>
            <person name="Sulman M."/>
            <person name="Ellouze W."/>
            <person name="Ilyukhin E."/>
        </authorList>
    </citation>
    <scope>NUCLEOTIDE SEQUENCE [LARGE SCALE GENOMIC DNA]</scope>
    <source>
        <strain evidence="2 3">M11/M66-122</strain>
    </source>
</reference>
<feature type="compositionally biased region" description="Low complexity" evidence="1">
    <location>
        <begin position="82"/>
        <end position="99"/>
    </location>
</feature>
<protein>
    <submittedName>
        <fullName evidence="2">Uncharacterized protein</fullName>
    </submittedName>
</protein>
<evidence type="ECO:0000313" key="2">
    <source>
        <dbReference type="EMBL" id="KAK7754947.1"/>
    </source>
</evidence>
<organism evidence="2 3">
    <name type="scientific">Diatrype stigma</name>
    <dbReference type="NCBI Taxonomy" id="117547"/>
    <lineage>
        <taxon>Eukaryota</taxon>
        <taxon>Fungi</taxon>
        <taxon>Dikarya</taxon>
        <taxon>Ascomycota</taxon>
        <taxon>Pezizomycotina</taxon>
        <taxon>Sordariomycetes</taxon>
        <taxon>Xylariomycetidae</taxon>
        <taxon>Xylariales</taxon>
        <taxon>Diatrypaceae</taxon>
        <taxon>Diatrype</taxon>
    </lineage>
</organism>
<feature type="region of interest" description="Disordered" evidence="1">
    <location>
        <begin position="41"/>
        <end position="65"/>
    </location>
</feature>
<feature type="compositionally biased region" description="Acidic residues" evidence="1">
    <location>
        <begin position="176"/>
        <end position="193"/>
    </location>
</feature>
<gene>
    <name evidence="2" type="ORF">SLS62_003031</name>
</gene>
<feature type="compositionally biased region" description="Low complexity" evidence="1">
    <location>
        <begin position="11"/>
        <end position="28"/>
    </location>
</feature>
<dbReference type="Proteomes" id="UP001320420">
    <property type="component" value="Unassembled WGS sequence"/>
</dbReference>
<evidence type="ECO:0000256" key="1">
    <source>
        <dbReference type="SAM" id="MobiDB-lite"/>
    </source>
</evidence>
<feature type="region of interest" description="Disordered" evidence="1">
    <location>
        <begin position="172"/>
        <end position="193"/>
    </location>
</feature>
<name>A0AAN9UX71_9PEZI</name>
<feature type="compositionally biased region" description="Polar residues" evidence="1">
    <location>
        <begin position="42"/>
        <end position="53"/>
    </location>
</feature>
<keyword evidence="3" id="KW-1185">Reference proteome</keyword>
<dbReference type="EMBL" id="JAKJXP020000016">
    <property type="protein sequence ID" value="KAK7754947.1"/>
    <property type="molecule type" value="Genomic_DNA"/>
</dbReference>
<proteinExistence type="predicted"/>
<feature type="region of interest" description="Disordered" evidence="1">
    <location>
        <begin position="82"/>
        <end position="125"/>
    </location>
</feature>
<accession>A0AAN9UX71</accession>
<evidence type="ECO:0000313" key="3">
    <source>
        <dbReference type="Proteomes" id="UP001320420"/>
    </source>
</evidence>
<dbReference type="AlphaFoldDB" id="A0AAN9UX71"/>
<feature type="compositionally biased region" description="Basic residues" evidence="1">
    <location>
        <begin position="107"/>
        <end position="117"/>
    </location>
</feature>
<comment type="caution">
    <text evidence="2">The sequence shown here is derived from an EMBL/GenBank/DDBJ whole genome shotgun (WGS) entry which is preliminary data.</text>
</comment>
<sequence>MTIKRKRSESEFSLASSSTFSSPDRPFASASASAFNFMDMNRSVTPTTPSHLPSRTMKRFRDGRPPEEIIHQRTLNMLYSAAQKQPEPQQQQQQLPAAQFGAGSIQHHQHHQHHHQQQHQPQQASLHNFWKLPPSSAAAANASSALPPPSSSSSLYGPTRCEDCGHALGGAVGDDGNGDVDSMMDVDSGFGDDDEGTSNSNCGACGKHVCSHCSITNLGEQRRCLACAGRRGVSDGANTNRSGGGNGLRWFATATTTAAATAGVGVC</sequence>